<dbReference type="SUPFAM" id="SSF63817">
    <property type="entry name" value="Sortase"/>
    <property type="match status" value="1"/>
</dbReference>
<proteinExistence type="predicted"/>
<evidence type="ECO:0000256" key="1">
    <source>
        <dbReference type="ARBA" id="ARBA00022801"/>
    </source>
</evidence>
<dbReference type="NCBIfam" id="TIGR01076">
    <property type="entry name" value="sortase_fam"/>
    <property type="match status" value="1"/>
</dbReference>
<evidence type="ECO:0000256" key="2">
    <source>
        <dbReference type="PIRSR" id="PIRSR605754-1"/>
    </source>
</evidence>
<evidence type="ECO:0000256" key="3">
    <source>
        <dbReference type="SAM" id="MobiDB-lite"/>
    </source>
</evidence>
<evidence type="ECO:0000313" key="5">
    <source>
        <dbReference type="EMBL" id="MST71696.1"/>
    </source>
</evidence>
<comment type="caution">
    <text evidence="5">The sequence shown here is derived from an EMBL/GenBank/DDBJ whole genome shotgun (WGS) entry which is preliminary data.</text>
</comment>
<evidence type="ECO:0000256" key="4">
    <source>
        <dbReference type="SAM" id="Phobius"/>
    </source>
</evidence>
<dbReference type="EMBL" id="VUNC01000001">
    <property type="protein sequence ID" value="MST71696.1"/>
    <property type="molecule type" value="Genomic_DNA"/>
</dbReference>
<keyword evidence="4" id="KW-1133">Transmembrane helix</keyword>
<feature type="transmembrane region" description="Helical" evidence="4">
    <location>
        <begin position="12"/>
        <end position="30"/>
    </location>
</feature>
<sequence>MHARPHRRHGILGTIALMAVLAVGMTLLAWPRVSNLRARGRMDQAIKVVDDLHAGSSEVTGEGHVDLDAAWQYLSQYNQDVRDGRVPQVNDPWGFSASSAGFPATELPDGLVGSIRIPAMDVSLPLYLGSTEQNMLKGATVMYGSSAPLGETDSNCVVAAHRGFSSGYMFNYIERLMVGDHVYISTPWQNLDYVVTAFKVVDPDDVESVRIQPGRDMVTLLTCHPHPQHTHRLLVYCDRAGTRAADAAFSSGSPQATEGSSASSTVPKTPDETTILGMDVLQFQDVATNVGLAAGAVLMVVLVVRLSKATGKRRRG</sequence>
<feature type="active site" description="Acyl-thioester intermediate" evidence="2">
    <location>
        <position position="223"/>
    </location>
</feature>
<dbReference type="InterPro" id="IPR042002">
    <property type="entry name" value="Sortase_C"/>
</dbReference>
<feature type="compositionally biased region" description="Polar residues" evidence="3">
    <location>
        <begin position="250"/>
        <end position="267"/>
    </location>
</feature>
<evidence type="ECO:0000313" key="6">
    <source>
        <dbReference type="Proteomes" id="UP000469325"/>
    </source>
</evidence>
<organism evidence="5 6">
    <name type="scientific">Olsenella porci</name>
    <dbReference type="NCBI Taxonomy" id="2652279"/>
    <lineage>
        <taxon>Bacteria</taxon>
        <taxon>Bacillati</taxon>
        <taxon>Actinomycetota</taxon>
        <taxon>Coriobacteriia</taxon>
        <taxon>Coriobacteriales</taxon>
        <taxon>Atopobiaceae</taxon>
        <taxon>Olsenella</taxon>
    </lineage>
</organism>
<dbReference type="InterPro" id="IPR005754">
    <property type="entry name" value="Sortase"/>
</dbReference>
<feature type="transmembrane region" description="Helical" evidence="4">
    <location>
        <begin position="286"/>
        <end position="306"/>
    </location>
</feature>
<dbReference type="AlphaFoldDB" id="A0A6N7XNY9"/>
<dbReference type="RefSeq" id="WP_154433458.1">
    <property type="nucleotide sequence ID" value="NZ_VUNC01000001.1"/>
</dbReference>
<accession>A0A6N7XNY9</accession>
<keyword evidence="6" id="KW-1185">Reference proteome</keyword>
<dbReference type="NCBIfam" id="NF033745">
    <property type="entry name" value="class_C_sortase"/>
    <property type="match status" value="1"/>
</dbReference>
<keyword evidence="4" id="KW-0812">Transmembrane</keyword>
<feature type="region of interest" description="Disordered" evidence="3">
    <location>
        <begin position="248"/>
        <end position="269"/>
    </location>
</feature>
<name>A0A6N7XNY9_9ACTN</name>
<keyword evidence="1" id="KW-0378">Hydrolase</keyword>
<protein>
    <submittedName>
        <fullName evidence="5">Class C sortase</fullName>
    </submittedName>
</protein>
<feature type="active site" description="Proton donor/acceptor" evidence="2">
    <location>
        <position position="161"/>
    </location>
</feature>
<dbReference type="CDD" id="cd05827">
    <property type="entry name" value="Sortase_C"/>
    <property type="match status" value="1"/>
</dbReference>
<reference evidence="5 6" key="1">
    <citation type="submission" date="2019-08" db="EMBL/GenBank/DDBJ databases">
        <title>In-depth cultivation of the pig gut microbiome towards novel bacterial diversity and tailored functional studies.</title>
        <authorList>
            <person name="Wylensek D."/>
            <person name="Hitch T.C.A."/>
            <person name="Clavel T."/>
        </authorList>
    </citation>
    <scope>NUCLEOTIDE SEQUENCE [LARGE SCALE GENOMIC DNA]</scope>
    <source>
        <strain evidence="5 6">CA-Schmier-601-WT-1</strain>
    </source>
</reference>
<dbReference type="Gene3D" id="2.40.260.10">
    <property type="entry name" value="Sortase"/>
    <property type="match status" value="1"/>
</dbReference>
<dbReference type="Proteomes" id="UP000469325">
    <property type="component" value="Unassembled WGS sequence"/>
</dbReference>
<dbReference type="GO" id="GO:0016787">
    <property type="term" value="F:hydrolase activity"/>
    <property type="evidence" value="ECO:0007669"/>
    <property type="project" value="UniProtKB-KW"/>
</dbReference>
<dbReference type="InterPro" id="IPR023365">
    <property type="entry name" value="Sortase_dom-sf"/>
</dbReference>
<dbReference type="Pfam" id="PF04203">
    <property type="entry name" value="Sortase"/>
    <property type="match status" value="1"/>
</dbReference>
<gene>
    <name evidence="5" type="ORF">FYJ68_00990</name>
</gene>
<keyword evidence="4" id="KW-0472">Membrane</keyword>